<feature type="domain" description="SGNH hydrolase-type esterase" evidence="1">
    <location>
        <begin position="11"/>
        <end position="209"/>
    </location>
</feature>
<dbReference type="InterPro" id="IPR013830">
    <property type="entry name" value="SGNH_hydro"/>
</dbReference>
<dbReference type="SUPFAM" id="SSF52266">
    <property type="entry name" value="SGNH hydrolase"/>
    <property type="match status" value="1"/>
</dbReference>
<dbReference type="Proteomes" id="UP000199387">
    <property type="component" value="Unassembled WGS sequence"/>
</dbReference>
<dbReference type="EMBL" id="FMZA01000020">
    <property type="protein sequence ID" value="SDC88206.1"/>
    <property type="molecule type" value="Genomic_DNA"/>
</dbReference>
<keyword evidence="3" id="KW-1185">Reference proteome</keyword>
<dbReference type="Gene3D" id="3.40.50.1110">
    <property type="entry name" value="SGNH hydrolase"/>
    <property type="match status" value="1"/>
</dbReference>
<proteinExistence type="predicted"/>
<dbReference type="STRING" id="1236220.SAMN04488112_12016"/>
<evidence type="ECO:0000313" key="2">
    <source>
        <dbReference type="EMBL" id="SDC88206.1"/>
    </source>
</evidence>
<dbReference type="Pfam" id="PF13472">
    <property type="entry name" value="Lipase_GDSL_2"/>
    <property type="match status" value="1"/>
</dbReference>
<reference evidence="2 3" key="1">
    <citation type="submission" date="2016-10" db="EMBL/GenBank/DDBJ databases">
        <authorList>
            <person name="de Groot N.N."/>
        </authorList>
    </citation>
    <scope>NUCLEOTIDE SEQUENCE [LARGE SCALE GENOMIC DNA]</scope>
    <source>
        <strain evidence="2 3">DSM 45514</strain>
    </source>
</reference>
<dbReference type="InterPro" id="IPR051532">
    <property type="entry name" value="Ester_Hydrolysis_Enzymes"/>
</dbReference>
<protein>
    <submittedName>
        <fullName evidence="2">Lysophospholipase L1</fullName>
    </submittedName>
</protein>
<dbReference type="InterPro" id="IPR036514">
    <property type="entry name" value="SGNH_hydro_sf"/>
</dbReference>
<accession>A0A1G6Q933</accession>
<dbReference type="PANTHER" id="PTHR30383">
    <property type="entry name" value="THIOESTERASE 1/PROTEASE 1/LYSOPHOSPHOLIPASE L1"/>
    <property type="match status" value="1"/>
</dbReference>
<organism evidence="2 3">
    <name type="scientific">Melghirimyces thermohalophilus</name>
    <dbReference type="NCBI Taxonomy" id="1236220"/>
    <lineage>
        <taxon>Bacteria</taxon>
        <taxon>Bacillati</taxon>
        <taxon>Bacillota</taxon>
        <taxon>Bacilli</taxon>
        <taxon>Bacillales</taxon>
        <taxon>Thermoactinomycetaceae</taxon>
        <taxon>Melghirimyces</taxon>
    </lineage>
</organism>
<evidence type="ECO:0000313" key="3">
    <source>
        <dbReference type="Proteomes" id="UP000199387"/>
    </source>
</evidence>
<dbReference type="RefSeq" id="WP_176757988.1">
    <property type="nucleotide sequence ID" value="NZ_FMZA01000020.1"/>
</dbReference>
<name>A0A1G6Q933_9BACL</name>
<sequence length="227" mass="25888">MKPTPVFLYTALGDSITRGYSAPGKRGYVKMLSSKLAATHPDVRTMNAGQKGLTTEGLLFWLSFSVTLQQALRQAHLVTLWIGGNDLLYAYIRKNLLNTPDSYEQVVYRYRTHLNGILSRIQSFSRAPLVVCNLYNPFPRSQLSLRWVSAINHSLMRICARRNLPIVDIYSAFRGREAELIHGYRTGRLTDIRLFGGNPIHPNLRGHQVITRRLLKVLHDETIPHHL</sequence>
<dbReference type="AlphaFoldDB" id="A0A1G6Q933"/>
<gene>
    <name evidence="2" type="ORF">SAMN04488112_12016</name>
</gene>
<dbReference type="PANTHER" id="PTHR30383:SF5">
    <property type="entry name" value="SGNH HYDROLASE-TYPE ESTERASE DOMAIN-CONTAINING PROTEIN"/>
    <property type="match status" value="1"/>
</dbReference>
<dbReference type="GO" id="GO:0004622">
    <property type="term" value="F:phosphatidylcholine lysophospholipase activity"/>
    <property type="evidence" value="ECO:0007669"/>
    <property type="project" value="TreeGrafter"/>
</dbReference>
<evidence type="ECO:0000259" key="1">
    <source>
        <dbReference type="Pfam" id="PF13472"/>
    </source>
</evidence>